<sequence length="284" mass="31840">MKTKLITPNGIRVWQGYRCQQYQDDSDGFLEKLGQIFIPITAQLMSPMGLRMYYPTIVSQPSDCQTVKLPDEIALVGYSSQQTYHDASHATVAGRAYSSLHQTVFNFTPSTTPASFSDFPIAYADVSQFEWKTPYYFSGEAIDWHSLYVGVLIWTWPDNVSEGKASEDCVSEDKASKDCASEEHALDDPIQHAKDLLNVCHARIGSNNNLFEIITVLQQDYGVLWFASDALRWPENIIQCLSDMKCHLVMQAFHDTTNISPLFSEDDNGIVVSAGQALDVRLST</sequence>
<dbReference type="RefSeq" id="WP_274142126.1">
    <property type="nucleotide sequence ID" value="NZ_JAJUBB010000006.1"/>
</dbReference>
<proteinExistence type="predicted"/>
<keyword evidence="2" id="KW-1185">Reference proteome</keyword>
<reference evidence="1" key="1">
    <citation type="submission" date="2021-12" db="EMBL/GenBank/DDBJ databases">
        <title>Enterovibrio ZSDZ35 sp. nov. and Enterovibrio ZSDZ42 sp. nov., isolated from coastal seawater in Qingdao.</title>
        <authorList>
            <person name="Zhang P."/>
        </authorList>
    </citation>
    <scope>NUCLEOTIDE SEQUENCE</scope>
    <source>
        <strain evidence="1">ZSDZ35</strain>
    </source>
</reference>
<name>A0ABT5QL07_9GAMM</name>
<organism evidence="1 2">
    <name type="scientific">Enterovibrio qingdaonensis</name>
    <dbReference type="NCBI Taxonomy" id="2899818"/>
    <lineage>
        <taxon>Bacteria</taxon>
        <taxon>Pseudomonadati</taxon>
        <taxon>Pseudomonadota</taxon>
        <taxon>Gammaproteobacteria</taxon>
        <taxon>Vibrionales</taxon>
        <taxon>Vibrionaceae</taxon>
        <taxon>Enterovibrio</taxon>
    </lineage>
</organism>
<comment type="caution">
    <text evidence="1">The sequence shown here is derived from an EMBL/GenBank/DDBJ whole genome shotgun (WGS) entry which is preliminary data.</text>
</comment>
<evidence type="ECO:0000313" key="2">
    <source>
        <dbReference type="Proteomes" id="UP001149821"/>
    </source>
</evidence>
<dbReference type="EMBL" id="JAJUBB010000006">
    <property type="protein sequence ID" value="MDD1781663.1"/>
    <property type="molecule type" value="Genomic_DNA"/>
</dbReference>
<dbReference type="Proteomes" id="UP001149821">
    <property type="component" value="Unassembled WGS sequence"/>
</dbReference>
<accession>A0ABT5QL07</accession>
<protein>
    <submittedName>
        <fullName evidence="1">Uncharacterized protein</fullName>
    </submittedName>
</protein>
<gene>
    <name evidence="1" type="ORF">LRP49_10700</name>
</gene>
<evidence type="ECO:0000313" key="1">
    <source>
        <dbReference type="EMBL" id="MDD1781663.1"/>
    </source>
</evidence>